<proteinExistence type="predicted"/>
<evidence type="ECO:0000313" key="3">
    <source>
        <dbReference type="Proteomes" id="UP000271098"/>
    </source>
</evidence>
<accession>A0A183DSM9</accession>
<organism evidence="4">
    <name type="scientific">Gongylonema pulchrum</name>
    <dbReference type="NCBI Taxonomy" id="637853"/>
    <lineage>
        <taxon>Eukaryota</taxon>
        <taxon>Metazoa</taxon>
        <taxon>Ecdysozoa</taxon>
        <taxon>Nematoda</taxon>
        <taxon>Chromadorea</taxon>
        <taxon>Rhabditida</taxon>
        <taxon>Spirurina</taxon>
        <taxon>Spiruromorpha</taxon>
        <taxon>Spiruroidea</taxon>
        <taxon>Gongylonematidae</taxon>
        <taxon>Gongylonema</taxon>
    </lineage>
</organism>
<sequence length="85" mass="8952">MPVAAPPIPVPANFGFIPAMPDTEDAAAGESPFTVDSTPRMQENEVEAKENTEDAAAGESPFTVDSTPKMQENEVEAKESQSVAT</sequence>
<gene>
    <name evidence="2" type="ORF">GPUH_LOCUS11720</name>
</gene>
<dbReference type="WBParaSite" id="GPUH_0001173401-mRNA-1">
    <property type="protein sequence ID" value="GPUH_0001173401-mRNA-1"/>
    <property type="gene ID" value="GPUH_0001173401"/>
</dbReference>
<reference evidence="2 3" key="2">
    <citation type="submission" date="2018-11" db="EMBL/GenBank/DDBJ databases">
        <authorList>
            <consortium name="Pathogen Informatics"/>
        </authorList>
    </citation>
    <scope>NUCLEOTIDE SEQUENCE [LARGE SCALE GENOMIC DNA]</scope>
</reference>
<feature type="compositionally biased region" description="Basic and acidic residues" evidence="1">
    <location>
        <begin position="42"/>
        <end position="52"/>
    </location>
</feature>
<dbReference type="Proteomes" id="UP000271098">
    <property type="component" value="Unassembled WGS sequence"/>
</dbReference>
<feature type="region of interest" description="Disordered" evidence="1">
    <location>
        <begin position="21"/>
        <end position="85"/>
    </location>
</feature>
<reference evidence="4" key="1">
    <citation type="submission" date="2016-06" db="UniProtKB">
        <authorList>
            <consortium name="WormBaseParasite"/>
        </authorList>
    </citation>
    <scope>IDENTIFICATION</scope>
</reference>
<evidence type="ECO:0000313" key="2">
    <source>
        <dbReference type="EMBL" id="VDN19154.1"/>
    </source>
</evidence>
<dbReference type="EMBL" id="UYRT01078753">
    <property type="protein sequence ID" value="VDN19154.1"/>
    <property type="molecule type" value="Genomic_DNA"/>
</dbReference>
<keyword evidence="3" id="KW-1185">Reference proteome</keyword>
<protein>
    <submittedName>
        <fullName evidence="2 4">Uncharacterized protein</fullName>
    </submittedName>
</protein>
<dbReference type="AlphaFoldDB" id="A0A183DSM9"/>
<evidence type="ECO:0000256" key="1">
    <source>
        <dbReference type="SAM" id="MobiDB-lite"/>
    </source>
</evidence>
<name>A0A183DSM9_9BILA</name>
<evidence type="ECO:0000313" key="4">
    <source>
        <dbReference type="WBParaSite" id="GPUH_0001173401-mRNA-1"/>
    </source>
</evidence>